<name>A0A9P8Q548_WICPI</name>
<dbReference type="SUPFAM" id="SSF64484">
    <property type="entry name" value="beta and beta-prime subunits of DNA dependent RNA-polymerase"/>
    <property type="match status" value="1"/>
</dbReference>
<evidence type="ECO:0000313" key="2">
    <source>
        <dbReference type="EMBL" id="KAH3684221.1"/>
    </source>
</evidence>
<dbReference type="Gene3D" id="3.90.1110.10">
    <property type="entry name" value="RNA polymerase Rpb2, domain 2"/>
    <property type="match status" value="1"/>
</dbReference>
<dbReference type="OrthoDB" id="10248617at2759"/>
<feature type="non-terminal residue" evidence="2">
    <location>
        <position position="1"/>
    </location>
</feature>
<reference evidence="2" key="1">
    <citation type="journal article" date="2021" name="Open Biol.">
        <title>Shared evolutionary footprints suggest mitochondrial oxidative damage underlies multiple complex I losses in fungi.</title>
        <authorList>
            <person name="Schikora-Tamarit M.A."/>
            <person name="Marcet-Houben M."/>
            <person name="Nosek J."/>
            <person name="Gabaldon T."/>
        </authorList>
    </citation>
    <scope>NUCLEOTIDE SEQUENCE</scope>
    <source>
        <strain evidence="2">CBS2887</strain>
    </source>
</reference>
<evidence type="ECO:0000259" key="1">
    <source>
        <dbReference type="Pfam" id="PF04561"/>
    </source>
</evidence>
<dbReference type="Proteomes" id="UP000774326">
    <property type="component" value="Unassembled WGS sequence"/>
</dbReference>
<dbReference type="EMBL" id="JAEUBG010002656">
    <property type="protein sequence ID" value="KAH3684221.1"/>
    <property type="molecule type" value="Genomic_DNA"/>
</dbReference>
<evidence type="ECO:0000313" key="3">
    <source>
        <dbReference type="Proteomes" id="UP000774326"/>
    </source>
</evidence>
<feature type="domain" description="RNA polymerase Rpb2" evidence="1">
    <location>
        <begin position="2"/>
        <end position="78"/>
    </location>
</feature>
<dbReference type="GO" id="GO:0003899">
    <property type="term" value="F:DNA-directed RNA polymerase activity"/>
    <property type="evidence" value="ECO:0007669"/>
    <property type="project" value="InterPro"/>
</dbReference>
<reference evidence="2" key="2">
    <citation type="submission" date="2021-01" db="EMBL/GenBank/DDBJ databases">
        <authorList>
            <person name="Schikora-Tamarit M.A."/>
        </authorList>
    </citation>
    <scope>NUCLEOTIDE SEQUENCE</scope>
    <source>
        <strain evidence="2">CBS2887</strain>
    </source>
</reference>
<dbReference type="InterPro" id="IPR007642">
    <property type="entry name" value="RNA_pol_Rpb2_2"/>
</dbReference>
<dbReference type="InterPro" id="IPR037034">
    <property type="entry name" value="RNA_pol_Rpb2_2_sf"/>
</dbReference>
<dbReference type="Pfam" id="PF04561">
    <property type="entry name" value="RNA_pol_Rpb2_2"/>
    <property type="match status" value="1"/>
</dbReference>
<protein>
    <recommendedName>
        <fullName evidence="1">RNA polymerase Rpb2 domain-containing protein</fullName>
    </recommendedName>
</protein>
<comment type="caution">
    <text evidence="2">The sequence shown here is derived from an EMBL/GenBank/DDBJ whole genome shotgun (WGS) entry which is preliminary data.</text>
</comment>
<keyword evidence="3" id="KW-1185">Reference proteome</keyword>
<sequence length="78" mass="8216">ANIVQVFKKSAPSPVSHIAELRSALEKGSRLISSIQVKLARGGASNFKSGGVGRSIKTTLPYIKADIPIVIVFRALGV</sequence>
<dbReference type="GO" id="GO:0006351">
    <property type="term" value="P:DNA-templated transcription"/>
    <property type="evidence" value="ECO:0007669"/>
    <property type="project" value="InterPro"/>
</dbReference>
<dbReference type="GO" id="GO:0003677">
    <property type="term" value="F:DNA binding"/>
    <property type="evidence" value="ECO:0007669"/>
    <property type="project" value="InterPro"/>
</dbReference>
<gene>
    <name evidence="2" type="ORF">WICPIJ_004807</name>
</gene>
<feature type="non-terminal residue" evidence="2">
    <location>
        <position position="78"/>
    </location>
</feature>
<accession>A0A9P8Q548</accession>
<dbReference type="AlphaFoldDB" id="A0A9P8Q548"/>
<organism evidence="2 3">
    <name type="scientific">Wickerhamomyces pijperi</name>
    <name type="common">Yeast</name>
    <name type="synonym">Pichia pijperi</name>
    <dbReference type="NCBI Taxonomy" id="599730"/>
    <lineage>
        <taxon>Eukaryota</taxon>
        <taxon>Fungi</taxon>
        <taxon>Dikarya</taxon>
        <taxon>Ascomycota</taxon>
        <taxon>Saccharomycotina</taxon>
        <taxon>Saccharomycetes</taxon>
        <taxon>Phaffomycetales</taxon>
        <taxon>Wickerhamomycetaceae</taxon>
        <taxon>Wickerhamomyces</taxon>
    </lineage>
</organism>
<proteinExistence type="predicted"/>